<keyword evidence="3" id="KW-1185">Reference proteome</keyword>
<keyword evidence="1" id="KW-0611">Plant defense</keyword>
<sequence>MFCLFAFGDEKKVENRNLVSIGKEIVKKCNGIPLAIYNIGRLMYFKKTENDWLKIKNKDFELPTIYEDICTEL</sequence>
<dbReference type="InterPro" id="IPR042197">
    <property type="entry name" value="Apaf_helical"/>
</dbReference>
<dbReference type="EMBL" id="DF974548">
    <property type="protein sequence ID" value="GAU49319.1"/>
    <property type="molecule type" value="Genomic_DNA"/>
</dbReference>
<dbReference type="PANTHER" id="PTHR36766:SF38">
    <property type="entry name" value="DISEASE RESISTANCE PROTEIN RGA3"/>
    <property type="match status" value="1"/>
</dbReference>
<organism evidence="2 3">
    <name type="scientific">Trifolium subterraneum</name>
    <name type="common">Subterranean clover</name>
    <dbReference type="NCBI Taxonomy" id="3900"/>
    <lineage>
        <taxon>Eukaryota</taxon>
        <taxon>Viridiplantae</taxon>
        <taxon>Streptophyta</taxon>
        <taxon>Embryophyta</taxon>
        <taxon>Tracheophyta</taxon>
        <taxon>Spermatophyta</taxon>
        <taxon>Magnoliopsida</taxon>
        <taxon>eudicotyledons</taxon>
        <taxon>Gunneridae</taxon>
        <taxon>Pentapetalae</taxon>
        <taxon>rosids</taxon>
        <taxon>fabids</taxon>
        <taxon>Fabales</taxon>
        <taxon>Fabaceae</taxon>
        <taxon>Papilionoideae</taxon>
        <taxon>50 kb inversion clade</taxon>
        <taxon>NPAAA clade</taxon>
        <taxon>Hologalegina</taxon>
        <taxon>IRL clade</taxon>
        <taxon>Trifolieae</taxon>
        <taxon>Trifolium</taxon>
    </lineage>
</organism>
<evidence type="ECO:0000256" key="1">
    <source>
        <dbReference type="ARBA" id="ARBA00022821"/>
    </source>
</evidence>
<protein>
    <submittedName>
        <fullName evidence="2">Uncharacterized protein</fullName>
    </submittedName>
</protein>
<dbReference type="PANTHER" id="PTHR36766">
    <property type="entry name" value="PLANT BROAD-SPECTRUM MILDEW RESISTANCE PROTEIN RPW8"/>
    <property type="match status" value="1"/>
</dbReference>
<dbReference type="SUPFAM" id="SSF52540">
    <property type="entry name" value="P-loop containing nucleoside triphosphate hydrolases"/>
    <property type="match status" value="1"/>
</dbReference>
<evidence type="ECO:0000313" key="2">
    <source>
        <dbReference type="EMBL" id="GAU49319.1"/>
    </source>
</evidence>
<accession>A0A2Z6PQG9</accession>
<proteinExistence type="predicted"/>
<dbReference type="Proteomes" id="UP000242715">
    <property type="component" value="Unassembled WGS sequence"/>
</dbReference>
<name>A0A2Z6PQG9_TRISU</name>
<dbReference type="InterPro" id="IPR027417">
    <property type="entry name" value="P-loop_NTPase"/>
</dbReference>
<reference evidence="3" key="1">
    <citation type="journal article" date="2017" name="Front. Plant Sci.">
        <title>Climate Clever Clovers: New Paradigm to Reduce the Environmental Footprint of Ruminants by Breeding Low Methanogenic Forages Utilizing Haplotype Variation.</title>
        <authorList>
            <person name="Kaur P."/>
            <person name="Appels R."/>
            <person name="Bayer P.E."/>
            <person name="Keeble-Gagnere G."/>
            <person name="Wang J."/>
            <person name="Hirakawa H."/>
            <person name="Shirasawa K."/>
            <person name="Vercoe P."/>
            <person name="Stefanova K."/>
            <person name="Durmic Z."/>
            <person name="Nichols P."/>
            <person name="Revell C."/>
            <person name="Isobe S.N."/>
            <person name="Edwards D."/>
            <person name="Erskine W."/>
        </authorList>
    </citation>
    <scope>NUCLEOTIDE SEQUENCE [LARGE SCALE GENOMIC DNA]</scope>
    <source>
        <strain evidence="3">cv. Daliak</strain>
    </source>
</reference>
<dbReference type="AlphaFoldDB" id="A0A2Z6PQG9"/>
<dbReference type="OrthoDB" id="1435119at2759"/>
<dbReference type="GO" id="GO:0043531">
    <property type="term" value="F:ADP binding"/>
    <property type="evidence" value="ECO:0007669"/>
    <property type="project" value="InterPro"/>
</dbReference>
<dbReference type="Gene3D" id="1.10.8.430">
    <property type="entry name" value="Helical domain of apoptotic protease-activating factors"/>
    <property type="match status" value="1"/>
</dbReference>
<evidence type="ECO:0000313" key="3">
    <source>
        <dbReference type="Proteomes" id="UP000242715"/>
    </source>
</evidence>
<dbReference type="GO" id="GO:0006952">
    <property type="term" value="P:defense response"/>
    <property type="evidence" value="ECO:0007669"/>
    <property type="project" value="UniProtKB-KW"/>
</dbReference>
<gene>
    <name evidence="2" type="ORF">TSUD_367290</name>
</gene>